<evidence type="ECO:0000259" key="4">
    <source>
        <dbReference type="SMART" id="SM00967"/>
    </source>
</evidence>
<evidence type="ECO:0000256" key="1">
    <source>
        <dbReference type="ARBA" id="ARBA00007228"/>
    </source>
</evidence>
<dbReference type="Proteomes" id="UP001267426">
    <property type="component" value="Unassembled WGS sequence"/>
</dbReference>
<dbReference type="GO" id="GO:0008168">
    <property type="term" value="F:methyltransferase activity"/>
    <property type="evidence" value="ECO:0007669"/>
    <property type="project" value="UniProtKB-KW"/>
</dbReference>
<name>A0ABU3BUN5_9BACT</name>
<comment type="similarity">
    <text evidence="1">Belongs to the class IV-like SAM-binding methyltransferase superfamily. RNA methyltransferase TrmH family.</text>
</comment>
<dbReference type="InterPro" id="IPR053888">
    <property type="entry name" value="MRM3-like_sub_bind"/>
</dbReference>
<keyword evidence="3" id="KW-0808">Transferase</keyword>
<reference evidence="5 6" key="1">
    <citation type="submission" date="2023-09" db="EMBL/GenBank/DDBJ databases">
        <authorList>
            <person name="Rey-Velasco X."/>
        </authorList>
    </citation>
    <scope>NUCLEOTIDE SEQUENCE [LARGE SCALE GENOMIC DNA]</scope>
    <source>
        <strain evidence="5 6">F394</strain>
    </source>
</reference>
<dbReference type="InterPro" id="IPR029064">
    <property type="entry name" value="Ribosomal_eL30-like_sf"/>
</dbReference>
<evidence type="ECO:0000313" key="5">
    <source>
        <dbReference type="EMBL" id="MDT0632999.1"/>
    </source>
</evidence>
<evidence type="ECO:0000313" key="6">
    <source>
        <dbReference type="Proteomes" id="UP001267426"/>
    </source>
</evidence>
<dbReference type="PANTHER" id="PTHR43191">
    <property type="entry name" value="RRNA METHYLTRANSFERASE 3"/>
    <property type="match status" value="1"/>
</dbReference>
<organism evidence="5 6">
    <name type="scientific">Rubrivirga litoralis</name>
    <dbReference type="NCBI Taxonomy" id="3075598"/>
    <lineage>
        <taxon>Bacteria</taxon>
        <taxon>Pseudomonadati</taxon>
        <taxon>Rhodothermota</taxon>
        <taxon>Rhodothermia</taxon>
        <taxon>Rhodothermales</taxon>
        <taxon>Rubricoccaceae</taxon>
        <taxon>Rubrivirga</taxon>
    </lineage>
</organism>
<dbReference type="InterPro" id="IPR013123">
    <property type="entry name" value="SpoU_subst-bd"/>
</dbReference>
<feature type="non-terminal residue" evidence="5">
    <location>
        <position position="255"/>
    </location>
</feature>
<keyword evidence="2 5" id="KW-0489">Methyltransferase</keyword>
<dbReference type="SUPFAM" id="SSF55315">
    <property type="entry name" value="L30e-like"/>
    <property type="match status" value="1"/>
</dbReference>
<dbReference type="InterPro" id="IPR001537">
    <property type="entry name" value="SpoU_MeTrfase"/>
</dbReference>
<dbReference type="SUPFAM" id="SSF75217">
    <property type="entry name" value="alpha/beta knot"/>
    <property type="match status" value="1"/>
</dbReference>
<feature type="domain" description="RNA 2-O ribose methyltransferase substrate binding" evidence="4">
    <location>
        <begin position="25"/>
        <end position="98"/>
    </location>
</feature>
<sequence length="255" mass="25801">MTRQRLKDIASLARKKGRVAHGQFLVEGVRSVEAAVAAGAPLVEVLVSHEAAEADRVAALADRAAAPVHRLPARDLDRVGDARTSQGVVAVASSVVRSALGGTGGAVLALDGVQDPGNVGALVRTAAWFGVDAVVADEKTADFETPKAVRASMGGLWDLALVRLPALAPALDALAADGHALWGADLGGTSVSEWAPGSRAVLVLGSEAHGLSADVAGRLRERGGTVHVPGRAGRGGVESLNVGVAAGVLLARWRG</sequence>
<dbReference type="Gene3D" id="3.30.1330.30">
    <property type="match status" value="1"/>
</dbReference>
<dbReference type="InterPro" id="IPR029026">
    <property type="entry name" value="tRNA_m1G_MTases_N"/>
</dbReference>
<dbReference type="InterPro" id="IPR029028">
    <property type="entry name" value="Alpha/beta_knot_MTases"/>
</dbReference>
<proteinExistence type="inferred from homology"/>
<evidence type="ECO:0000256" key="3">
    <source>
        <dbReference type="ARBA" id="ARBA00022679"/>
    </source>
</evidence>
<dbReference type="SMART" id="SM00967">
    <property type="entry name" value="SpoU_sub_bind"/>
    <property type="match status" value="1"/>
</dbReference>
<dbReference type="EMBL" id="JAVRHT010000045">
    <property type="protein sequence ID" value="MDT0632999.1"/>
    <property type="molecule type" value="Genomic_DNA"/>
</dbReference>
<dbReference type="Pfam" id="PF00588">
    <property type="entry name" value="SpoU_methylase"/>
    <property type="match status" value="1"/>
</dbReference>
<protein>
    <submittedName>
        <fullName evidence="5">RNA methyltransferase</fullName>
    </submittedName>
</protein>
<dbReference type="Gene3D" id="3.40.1280.10">
    <property type="match status" value="1"/>
</dbReference>
<accession>A0ABU3BUN5</accession>
<gene>
    <name evidence="5" type="ORF">RM540_14675</name>
</gene>
<keyword evidence="6" id="KW-1185">Reference proteome</keyword>
<dbReference type="RefSeq" id="WP_311665452.1">
    <property type="nucleotide sequence ID" value="NZ_JAVRHT010000045.1"/>
</dbReference>
<evidence type="ECO:0000256" key="2">
    <source>
        <dbReference type="ARBA" id="ARBA00022603"/>
    </source>
</evidence>
<dbReference type="Pfam" id="PF22435">
    <property type="entry name" value="MRM3-like_sub_bind"/>
    <property type="match status" value="1"/>
</dbReference>
<dbReference type="PANTHER" id="PTHR43191:SF2">
    <property type="entry name" value="RRNA METHYLTRANSFERASE 3, MITOCHONDRIAL"/>
    <property type="match status" value="1"/>
</dbReference>
<comment type="caution">
    <text evidence="5">The sequence shown here is derived from an EMBL/GenBank/DDBJ whole genome shotgun (WGS) entry which is preliminary data.</text>
</comment>
<dbReference type="InterPro" id="IPR051259">
    <property type="entry name" value="rRNA_Methyltransferase"/>
</dbReference>
<dbReference type="GO" id="GO:0032259">
    <property type="term" value="P:methylation"/>
    <property type="evidence" value="ECO:0007669"/>
    <property type="project" value="UniProtKB-KW"/>
</dbReference>